<evidence type="ECO:0000256" key="1">
    <source>
        <dbReference type="SAM" id="MobiDB-lite"/>
    </source>
</evidence>
<protein>
    <submittedName>
        <fullName evidence="4">Uncharacterized protein</fullName>
    </submittedName>
</protein>
<dbReference type="AlphaFoldDB" id="A0AAD7CU90"/>
<evidence type="ECO:0000256" key="2">
    <source>
        <dbReference type="SAM" id="Phobius"/>
    </source>
</evidence>
<feature type="chain" id="PRO_5042018127" evidence="3">
    <location>
        <begin position="24"/>
        <end position="383"/>
    </location>
</feature>
<evidence type="ECO:0000313" key="5">
    <source>
        <dbReference type="Proteomes" id="UP001221757"/>
    </source>
</evidence>
<keyword evidence="2" id="KW-0472">Membrane</keyword>
<keyword evidence="5" id="KW-1185">Reference proteome</keyword>
<proteinExistence type="predicted"/>
<evidence type="ECO:0000313" key="4">
    <source>
        <dbReference type="EMBL" id="KAJ7663653.1"/>
    </source>
</evidence>
<feature type="region of interest" description="Disordered" evidence="1">
    <location>
        <begin position="131"/>
        <end position="160"/>
    </location>
</feature>
<evidence type="ECO:0000256" key="3">
    <source>
        <dbReference type="SAM" id="SignalP"/>
    </source>
</evidence>
<reference evidence="4" key="1">
    <citation type="submission" date="2023-03" db="EMBL/GenBank/DDBJ databases">
        <title>Massive genome expansion in bonnet fungi (Mycena s.s.) driven by repeated elements and novel gene families across ecological guilds.</title>
        <authorList>
            <consortium name="Lawrence Berkeley National Laboratory"/>
            <person name="Harder C.B."/>
            <person name="Miyauchi S."/>
            <person name="Viragh M."/>
            <person name="Kuo A."/>
            <person name="Thoen E."/>
            <person name="Andreopoulos B."/>
            <person name="Lu D."/>
            <person name="Skrede I."/>
            <person name="Drula E."/>
            <person name="Henrissat B."/>
            <person name="Morin E."/>
            <person name="Kohler A."/>
            <person name="Barry K."/>
            <person name="LaButti K."/>
            <person name="Morin E."/>
            <person name="Salamov A."/>
            <person name="Lipzen A."/>
            <person name="Mereny Z."/>
            <person name="Hegedus B."/>
            <person name="Baldrian P."/>
            <person name="Stursova M."/>
            <person name="Weitz H."/>
            <person name="Taylor A."/>
            <person name="Grigoriev I.V."/>
            <person name="Nagy L.G."/>
            <person name="Martin F."/>
            <person name="Kauserud H."/>
        </authorList>
    </citation>
    <scope>NUCLEOTIDE SEQUENCE</scope>
    <source>
        <strain evidence="4">CBHHK067</strain>
    </source>
</reference>
<feature type="signal peptide" evidence="3">
    <location>
        <begin position="1"/>
        <end position="23"/>
    </location>
</feature>
<name>A0AAD7CU90_MYCRO</name>
<organism evidence="4 5">
    <name type="scientific">Mycena rosella</name>
    <name type="common">Pink bonnet</name>
    <name type="synonym">Agaricus rosellus</name>
    <dbReference type="NCBI Taxonomy" id="1033263"/>
    <lineage>
        <taxon>Eukaryota</taxon>
        <taxon>Fungi</taxon>
        <taxon>Dikarya</taxon>
        <taxon>Basidiomycota</taxon>
        <taxon>Agaricomycotina</taxon>
        <taxon>Agaricomycetes</taxon>
        <taxon>Agaricomycetidae</taxon>
        <taxon>Agaricales</taxon>
        <taxon>Marasmiineae</taxon>
        <taxon>Mycenaceae</taxon>
        <taxon>Mycena</taxon>
    </lineage>
</organism>
<sequence>MRFNLLHLFALFLLLFHTQRGSALAFDPVIGPYVKGAQVPLEWTLDGSEPANGWQLWFVAGGSGIKLDNIPPLATSAVVPFPGSGNGTFQGLSGTLVLATSNEVDIATDSTVFATGTATFSASVTSGATSSAGAAASSTGTTAAQTLSPTSASESSAASRSSSVTTNALLGIIVGTLAVIAIIVVASVSLFVHRRRRVAEQRYPFAPSDVEKQLVAKITPFNGESQPHSSSPPLPPPLPSRPSSRPSSGSPPTSSLPPPGSLPSSSSDSRRQAYLNSQLQRLDVQQRPDSASIVFGPLSSVPSEYLSEQMDRLAGVNRRRPSTDASVVLNRLSSVPSESTAQPYVRTHEDAISTVASTVGNSPIQFRRGPVSPITPVTRVAPW</sequence>
<gene>
    <name evidence="4" type="ORF">B0H17DRAFT_1092422</name>
</gene>
<feature type="compositionally biased region" description="Pro residues" evidence="1">
    <location>
        <begin position="230"/>
        <end position="240"/>
    </location>
</feature>
<keyword evidence="3" id="KW-0732">Signal</keyword>
<dbReference type="Proteomes" id="UP001221757">
    <property type="component" value="Unassembled WGS sequence"/>
</dbReference>
<feature type="transmembrane region" description="Helical" evidence="2">
    <location>
        <begin position="168"/>
        <end position="192"/>
    </location>
</feature>
<comment type="caution">
    <text evidence="4">The sequence shown here is derived from an EMBL/GenBank/DDBJ whole genome shotgun (WGS) entry which is preliminary data.</text>
</comment>
<dbReference type="EMBL" id="JARKIE010000229">
    <property type="protein sequence ID" value="KAJ7663653.1"/>
    <property type="molecule type" value="Genomic_DNA"/>
</dbReference>
<feature type="region of interest" description="Disordered" evidence="1">
    <location>
        <begin position="221"/>
        <end position="272"/>
    </location>
</feature>
<keyword evidence="2" id="KW-1133">Transmembrane helix</keyword>
<accession>A0AAD7CU90</accession>
<keyword evidence="2" id="KW-0812">Transmembrane</keyword>
<feature type="compositionally biased region" description="Low complexity" evidence="1">
    <location>
        <begin position="241"/>
        <end position="253"/>
    </location>
</feature>